<name>A0A1Z5KSQ4_FISSO</name>
<organism evidence="1 2">
    <name type="scientific">Fistulifera solaris</name>
    <name type="common">Oleaginous diatom</name>
    <dbReference type="NCBI Taxonomy" id="1519565"/>
    <lineage>
        <taxon>Eukaryota</taxon>
        <taxon>Sar</taxon>
        <taxon>Stramenopiles</taxon>
        <taxon>Ochrophyta</taxon>
        <taxon>Bacillariophyta</taxon>
        <taxon>Bacillariophyceae</taxon>
        <taxon>Bacillariophycidae</taxon>
        <taxon>Naviculales</taxon>
        <taxon>Naviculaceae</taxon>
        <taxon>Fistulifera</taxon>
    </lineage>
</organism>
<protein>
    <submittedName>
        <fullName evidence="1">Uncharacterized protein</fullName>
    </submittedName>
</protein>
<sequence>MSRSMEQELFVEDTETTARYADLKSNVVVVVTHPWTFLGGNMHNNVVVAAVLYFQKLGISTVRFDFHGSGIGRGYTQVEQVRAVVRKIVKPGLDDDKQEDTASNPTKRPIRVILIGYSYGSLITGSASADMDECIASISIAPPFAVQHWLLLFNSSYHLRQSTLAEHLPRLLLMGTSDNFTSEKVFQDMIEKHYPSAVSAIVQDADHFFHRREKDVMDVIGQWLLKTFASQCQGDLRRLRDFS</sequence>
<dbReference type="PANTHER" id="PTHR42103:SF2">
    <property type="entry name" value="AB HYDROLASE-1 DOMAIN-CONTAINING PROTEIN"/>
    <property type="match status" value="1"/>
</dbReference>
<gene>
    <name evidence="1" type="ORF">FisN_28Lh045</name>
</gene>
<proteinExistence type="predicted"/>
<keyword evidence="2" id="KW-1185">Reference proteome</keyword>
<evidence type="ECO:0000313" key="1">
    <source>
        <dbReference type="EMBL" id="GAX29217.1"/>
    </source>
</evidence>
<dbReference type="SUPFAM" id="SSF53474">
    <property type="entry name" value="alpha/beta-Hydrolases"/>
    <property type="match status" value="1"/>
</dbReference>
<reference evidence="1 2" key="1">
    <citation type="journal article" date="2015" name="Plant Cell">
        <title>Oil accumulation by the oleaginous diatom Fistulifera solaris as revealed by the genome and transcriptome.</title>
        <authorList>
            <person name="Tanaka T."/>
            <person name="Maeda Y."/>
            <person name="Veluchamy A."/>
            <person name="Tanaka M."/>
            <person name="Abida H."/>
            <person name="Marechal E."/>
            <person name="Bowler C."/>
            <person name="Muto M."/>
            <person name="Sunaga Y."/>
            <person name="Tanaka M."/>
            <person name="Yoshino T."/>
            <person name="Taniguchi T."/>
            <person name="Fukuda Y."/>
            <person name="Nemoto M."/>
            <person name="Matsumoto M."/>
            <person name="Wong P.S."/>
            <person name="Aburatani S."/>
            <person name="Fujibuchi W."/>
        </authorList>
    </citation>
    <scope>NUCLEOTIDE SEQUENCE [LARGE SCALE GENOMIC DNA]</scope>
    <source>
        <strain evidence="1 2">JPCC DA0580</strain>
    </source>
</reference>
<dbReference type="Gene3D" id="3.40.50.1820">
    <property type="entry name" value="alpha/beta hydrolase"/>
    <property type="match status" value="1"/>
</dbReference>
<dbReference type="EMBL" id="BDSP01000286">
    <property type="protein sequence ID" value="GAX29217.1"/>
    <property type="molecule type" value="Genomic_DNA"/>
</dbReference>
<dbReference type="AlphaFoldDB" id="A0A1Z5KSQ4"/>
<dbReference type="Proteomes" id="UP000198406">
    <property type="component" value="Unassembled WGS sequence"/>
</dbReference>
<dbReference type="InParanoid" id="A0A1Z5KSQ4"/>
<dbReference type="PANTHER" id="PTHR42103">
    <property type="entry name" value="ALPHA/BETA-HYDROLASES SUPERFAMILY PROTEIN"/>
    <property type="match status" value="1"/>
</dbReference>
<dbReference type="InterPro" id="IPR029058">
    <property type="entry name" value="AB_hydrolase_fold"/>
</dbReference>
<comment type="caution">
    <text evidence="1">The sequence shown here is derived from an EMBL/GenBank/DDBJ whole genome shotgun (WGS) entry which is preliminary data.</text>
</comment>
<accession>A0A1Z5KSQ4</accession>
<dbReference type="OrthoDB" id="10260961at2759"/>
<evidence type="ECO:0000313" key="2">
    <source>
        <dbReference type="Proteomes" id="UP000198406"/>
    </source>
</evidence>